<dbReference type="HOGENOM" id="CLU_067919_0_0_1"/>
<organism evidence="2 3">
    <name type="scientific">Caenorhabditis briggsae</name>
    <dbReference type="NCBI Taxonomy" id="6238"/>
    <lineage>
        <taxon>Eukaryota</taxon>
        <taxon>Metazoa</taxon>
        <taxon>Ecdysozoa</taxon>
        <taxon>Nematoda</taxon>
        <taxon>Chromadorea</taxon>
        <taxon>Rhabditida</taxon>
        <taxon>Rhabditina</taxon>
        <taxon>Rhabditomorpha</taxon>
        <taxon>Rhabditoidea</taxon>
        <taxon>Rhabditidae</taxon>
        <taxon>Peloderinae</taxon>
        <taxon>Caenorhabditis</taxon>
    </lineage>
</organism>
<dbReference type="GO" id="GO:0050907">
    <property type="term" value="P:detection of chemical stimulus involved in sensory perception"/>
    <property type="evidence" value="ECO:0000318"/>
    <property type="project" value="GO_Central"/>
</dbReference>
<feature type="transmembrane region" description="Helical" evidence="1">
    <location>
        <begin position="96"/>
        <end position="123"/>
    </location>
</feature>
<dbReference type="STRING" id="6238.A8X5G6"/>
<dbReference type="eggNOG" id="ENOG502TGNR">
    <property type="taxonomic scope" value="Eukaryota"/>
</dbReference>
<keyword evidence="3" id="KW-1185">Reference proteome</keyword>
<feature type="transmembrane region" description="Helical" evidence="1">
    <location>
        <begin position="203"/>
        <end position="234"/>
    </location>
</feature>
<reference evidence="2 3" key="1">
    <citation type="journal article" date="2003" name="PLoS Biol.">
        <title>The genome sequence of Caenorhabditis briggsae: a platform for comparative genomics.</title>
        <authorList>
            <person name="Stein L.D."/>
            <person name="Bao Z."/>
            <person name="Blasiar D."/>
            <person name="Blumenthal T."/>
            <person name="Brent M.R."/>
            <person name="Chen N."/>
            <person name="Chinwalla A."/>
            <person name="Clarke L."/>
            <person name="Clee C."/>
            <person name="Coghlan A."/>
            <person name="Coulson A."/>
            <person name="D'Eustachio P."/>
            <person name="Fitch D.H."/>
            <person name="Fulton L.A."/>
            <person name="Fulton R.E."/>
            <person name="Griffiths-Jones S."/>
            <person name="Harris T.W."/>
            <person name="Hillier L.W."/>
            <person name="Kamath R."/>
            <person name="Kuwabara P.E."/>
            <person name="Mardis E.R."/>
            <person name="Marra M.A."/>
            <person name="Miner T.L."/>
            <person name="Minx P."/>
            <person name="Mullikin J.C."/>
            <person name="Plumb R.W."/>
            <person name="Rogers J."/>
            <person name="Schein J.E."/>
            <person name="Sohrmann M."/>
            <person name="Spieth J."/>
            <person name="Stajich J.E."/>
            <person name="Wei C."/>
            <person name="Willey D."/>
            <person name="Wilson R.K."/>
            <person name="Durbin R."/>
            <person name="Waterston R.H."/>
        </authorList>
    </citation>
    <scope>NUCLEOTIDE SEQUENCE [LARGE SCALE GENOMIC DNA]</scope>
    <source>
        <strain evidence="2 3">AF16</strain>
    </source>
</reference>
<dbReference type="PANTHER" id="PTHR46964:SF2">
    <property type="entry name" value="SERPENTINE RECEPTOR, CLASS T"/>
    <property type="match status" value="1"/>
</dbReference>
<evidence type="ECO:0000313" key="2">
    <source>
        <dbReference type="EMBL" id="CAP27877.2"/>
    </source>
</evidence>
<feature type="transmembrane region" description="Helical" evidence="1">
    <location>
        <begin position="51"/>
        <end position="76"/>
    </location>
</feature>
<dbReference type="EMBL" id="HE600996">
    <property type="protein sequence ID" value="CAP27877.2"/>
    <property type="molecule type" value="Genomic_DNA"/>
</dbReference>
<feature type="transmembrane region" description="Helical" evidence="1">
    <location>
        <begin position="254"/>
        <end position="276"/>
    </location>
</feature>
<gene>
    <name evidence="4" type="primary">sri-5</name>
    <name evidence="2" type="synonym">Cbr-sri-5</name>
    <name evidence="4" type="ORF">CBG07959</name>
    <name evidence="2" type="ORF">CBG_07959</name>
</gene>
<dbReference type="WormBase" id="CBG07959">
    <property type="protein sequence ID" value="CBP29123"/>
    <property type="gene ID" value="WBGene00029844"/>
    <property type="gene designation" value="Cbr-sri-5"/>
</dbReference>
<name>A8X5G6_CAEBR</name>
<evidence type="ECO:0000313" key="4">
    <source>
        <dbReference type="WormBase" id="CBG07959"/>
    </source>
</evidence>
<accession>A8X5G6</accession>
<dbReference type="FunCoup" id="A8X5G6">
    <property type="interactions" value="181"/>
</dbReference>
<dbReference type="PANTHER" id="PTHR46964">
    <property type="entry name" value="SERPENTINE RECEPTOR, CLASS I-RELATED"/>
    <property type="match status" value="1"/>
</dbReference>
<sequence length="352" mass="40240">MPSATWQCPAGPPNYYLTILHSIGFFSVPINFLCIYLVWFHTPKDSKFRYCLLYVQIVAFFVEIDMSWVCPGYYLFPMMGGYNIAITSKIFSGHQNTVALLGITVVSVFGAFKFCFELPSLLLCFIYRQNAAADLDQKFKLNRYFINSVIATCHTFPFVIAFCLLESGLSHQEMLKIVATDWPKCMHVFENEGFVIYDPSGNFWSAAVGIAALAYISIFSLFGAFLGIHTMYILQKVRFHLSRQTYAVHRTAMINLGLQSLIPTVCIIIPFNFIFLVVYNDWWQFQEIATNTLFVMAAHSMVSSTVLILSNRRFRSLIVEKFENFSKPFLYTIPVEATTVRISPNTTILPRN</sequence>
<dbReference type="OMA" id="VIATCHT"/>
<dbReference type="Pfam" id="PF10327">
    <property type="entry name" value="7TM_GPCR_Sri"/>
    <property type="match status" value="1"/>
</dbReference>
<protein>
    <submittedName>
        <fullName evidence="2">Protein CBR-SRI-5</fullName>
    </submittedName>
</protein>
<feature type="transmembrane region" description="Helical" evidence="1">
    <location>
        <begin position="288"/>
        <end position="309"/>
    </location>
</feature>
<reference evidence="2 3" key="2">
    <citation type="journal article" date="2011" name="PLoS Genet.">
        <title>Caenorhabditis briggsae recombinant inbred line genotypes reveal inter-strain incompatibility and the evolution of recombination.</title>
        <authorList>
            <person name="Ross J.A."/>
            <person name="Koboldt D.C."/>
            <person name="Staisch J.E."/>
            <person name="Chamberlin H.M."/>
            <person name="Gupta B.P."/>
            <person name="Miller R.D."/>
            <person name="Baird S.E."/>
            <person name="Haag E.S."/>
        </authorList>
    </citation>
    <scope>NUCLEOTIDE SEQUENCE [LARGE SCALE GENOMIC DNA]</scope>
    <source>
        <strain evidence="2 3">AF16</strain>
    </source>
</reference>
<feature type="transmembrane region" description="Helical" evidence="1">
    <location>
        <begin position="144"/>
        <end position="165"/>
    </location>
</feature>
<proteinExistence type="predicted"/>
<dbReference type="AlphaFoldDB" id="A8X5G6"/>
<evidence type="ECO:0000256" key="1">
    <source>
        <dbReference type="SAM" id="Phobius"/>
    </source>
</evidence>
<dbReference type="InParanoid" id="A8X5G6"/>
<keyword evidence="1" id="KW-0812">Transmembrane</keyword>
<feature type="transmembrane region" description="Helical" evidence="1">
    <location>
        <begin position="15"/>
        <end position="39"/>
    </location>
</feature>
<keyword evidence="1" id="KW-0472">Membrane</keyword>
<dbReference type="InterPro" id="IPR019429">
    <property type="entry name" value="7TM_GPCR_serpentine_rcpt_Sri"/>
</dbReference>
<evidence type="ECO:0000313" key="3">
    <source>
        <dbReference type="Proteomes" id="UP000008549"/>
    </source>
</evidence>
<dbReference type="Proteomes" id="UP000008549">
    <property type="component" value="Unassembled WGS sequence"/>
</dbReference>
<keyword evidence="1" id="KW-1133">Transmembrane helix</keyword>